<dbReference type="EnsemblMetazoa" id="RPRC010668-RA">
    <property type="protein sequence ID" value="RPRC010668-PA"/>
    <property type="gene ID" value="RPRC010668"/>
</dbReference>
<dbReference type="VEuPathDB" id="VectorBase:RPRC010668"/>
<organism evidence="1 2">
    <name type="scientific">Rhodnius prolixus</name>
    <name type="common">Triatomid bug</name>
    <dbReference type="NCBI Taxonomy" id="13249"/>
    <lineage>
        <taxon>Eukaryota</taxon>
        <taxon>Metazoa</taxon>
        <taxon>Ecdysozoa</taxon>
        <taxon>Arthropoda</taxon>
        <taxon>Hexapoda</taxon>
        <taxon>Insecta</taxon>
        <taxon>Pterygota</taxon>
        <taxon>Neoptera</taxon>
        <taxon>Paraneoptera</taxon>
        <taxon>Hemiptera</taxon>
        <taxon>Heteroptera</taxon>
        <taxon>Panheteroptera</taxon>
        <taxon>Cimicomorpha</taxon>
        <taxon>Reduviidae</taxon>
        <taxon>Triatominae</taxon>
        <taxon>Rhodnius</taxon>
    </lineage>
</organism>
<dbReference type="InterPro" id="IPR042089">
    <property type="entry name" value="Peptidase_M13_dom_2"/>
</dbReference>
<dbReference type="InParanoid" id="T1I2Z9"/>
<sequence>MEVTGLQALWDLFEAVGLPRNPMTQTTLTQPWIKTIAKARRYLSLDLLIGVGVLSSLKNSSINQLIVTIPGEEQALPGSKWKRNRWRWDDKRLPEKLKRKIIDEGEQFNQLWKTLAVKLIAYVINADNGTLGTEEEMNDVATTILDVQTELLM</sequence>
<dbReference type="Gene3D" id="1.10.1380.10">
    <property type="entry name" value="Neutral endopeptidase , domain2"/>
    <property type="match status" value="1"/>
</dbReference>
<name>T1I2Z9_RHOPR</name>
<keyword evidence="2" id="KW-1185">Reference proteome</keyword>
<dbReference type="EMBL" id="ACPB03001316">
    <property type="status" value="NOT_ANNOTATED_CDS"/>
    <property type="molecule type" value="Genomic_DNA"/>
</dbReference>
<evidence type="ECO:0000313" key="2">
    <source>
        <dbReference type="Proteomes" id="UP000015103"/>
    </source>
</evidence>
<proteinExistence type="predicted"/>
<reference evidence="1" key="1">
    <citation type="submission" date="2015-05" db="UniProtKB">
        <authorList>
            <consortium name="EnsemblMetazoa"/>
        </authorList>
    </citation>
    <scope>IDENTIFICATION</scope>
</reference>
<evidence type="ECO:0000313" key="1">
    <source>
        <dbReference type="EnsemblMetazoa" id="RPRC010668-PA"/>
    </source>
</evidence>
<protein>
    <submittedName>
        <fullName evidence="1">Uncharacterized protein</fullName>
    </submittedName>
</protein>
<dbReference type="HOGENOM" id="CLU_1717859_0_0_1"/>
<accession>T1I2Z9</accession>
<dbReference type="AlphaFoldDB" id="T1I2Z9"/>
<dbReference type="Proteomes" id="UP000015103">
    <property type="component" value="Unassembled WGS sequence"/>
</dbReference>